<accession>A0ABX1JB68</accession>
<name>A0ABX1JB68_9PSEU</name>
<keyword evidence="1" id="KW-0805">Transcription regulation</keyword>
<dbReference type="SUPFAM" id="SSF46689">
    <property type="entry name" value="Homeodomain-like"/>
    <property type="match status" value="1"/>
</dbReference>
<dbReference type="PROSITE" id="PS50977">
    <property type="entry name" value="HTH_TETR_2"/>
    <property type="match status" value="1"/>
</dbReference>
<dbReference type="PANTHER" id="PTHR47752:SF1">
    <property type="entry name" value="HTH-TYPE TRANSCRIPTIONAL REPRESSOR FABR"/>
    <property type="match status" value="1"/>
</dbReference>
<evidence type="ECO:0000313" key="6">
    <source>
        <dbReference type="EMBL" id="NKQ57003.1"/>
    </source>
</evidence>
<proteinExistence type="predicted"/>
<evidence type="ECO:0000256" key="1">
    <source>
        <dbReference type="ARBA" id="ARBA00023015"/>
    </source>
</evidence>
<dbReference type="EMBL" id="JAAXLS010000030">
    <property type="protein sequence ID" value="NKQ57003.1"/>
    <property type="molecule type" value="Genomic_DNA"/>
</dbReference>
<dbReference type="Gene3D" id="1.10.357.10">
    <property type="entry name" value="Tetracycline Repressor, domain 2"/>
    <property type="match status" value="1"/>
</dbReference>
<dbReference type="Gene3D" id="1.10.10.60">
    <property type="entry name" value="Homeodomain-like"/>
    <property type="match status" value="1"/>
</dbReference>
<dbReference type="Pfam" id="PF00440">
    <property type="entry name" value="TetR_N"/>
    <property type="match status" value="1"/>
</dbReference>
<reference evidence="6 7" key="1">
    <citation type="submission" date="2020-04" db="EMBL/GenBank/DDBJ databases">
        <title>Novel species.</title>
        <authorList>
            <person name="Teo W.F.A."/>
            <person name="Lipun K."/>
            <person name="Srisuk N."/>
            <person name="Duangmal K."/>
        </authorList>
    </citation>
    <scope>NUCLEOTIDE SEQUENCE [LARGE SCALE GENOMIC DNA]</scope>
    <source>
        <strain evidence="6 7">K13G38</strain>
    </source>
</reference>
<dbReference type="PRINTS" id="PR00455">
    <property type="entry name" value="HTHTETR"/>
</dbReference>
<evidence type="ECO:0000313" key="7">
    <source>
        <dbReference type="Proteomes" id="UP000715441"/>
    </source>
</evidence>
<dbReference type="InterPro" id="IPR050692">
    <property type="entry name" value="HTH_transcr_repressor_FabR"/>
</dbReference>
<keyword evidence="3" id="KW-0804">Transcription</keyword>
<feature type="DNA-binding region" description="H-T-H motif" evidence="4">
    <location>
        <begin position="88"/>
        <end position="107"/>
    </location>
</feature>
<keyword evidence="7" id="KW-1185">Reference proteome</keyword>
<dbReference type="InterPro" id="IPR054129">
    <property type="entry name" value="DesT_TetR_C"/>
</dbReference>
<dbReference type="InterPro" id="IPR009057">
    <property type="entry name" value="Homeodomain-like_sf"/>
</dbReference>
<dbReference type="Pfam" id="PF21943">
    <property type="entry name" value="TetR_C_46"/>
    <property type="match status" value="1"/>
</dbReference>
<dbReference type="InterPro" id="IPR001647">
    <property type="entry name" value="HTH_TetR"/>
</dbReference>
<dbReference type="Proteomes" id="UP000715441">
    <property type="component" value="Unassembled WGS sequence"/>
</dbReference>
<evidence type="ECO:0000259" key="5">
    <source>
        <dbReference type="PROSITE" id="PS50977"/>
    </source>
</evidence>
<keyword evidence="2 4" id="KW-0238">DNA-binding</keyword>
<organism evidence="6 7">
    <name type="scientific">Amycolatopsis acididurans</name>
    <dbReference type="NCBI Taxonomy" id="2724524"/>
    <lineage>
        <taxon>Bacteria</taxon>
        <taxon>Bacillati</taxon>
        <taxon>Actinomycetota</taxon>
        <taxon>Actinomycetes</taxon>
        <taxon>Pseudonocardiales</taxon>
        <taxon>Pseudonocardiaceae</taxon>
        <taxon>Amycolatopsis</taxon>
    </lineage>
</organism>
<dbReference type="PANTHER" id="PTHR47752">
    <property type="entry name" value="HTH-TYPE TRANSCRIPTIONAL REPRESSOR FABR"/>
    <property type="match status" value="1"/>
</dbReference>
<protein>
    <submittedName>
        <fullName evidence="6">TetR family transcriptional regulator</fullName>
    </submittedName>
</protein>
<evidence type="ECO:0000256" key="3">
    <source>
        <dbReference type="ARBA" id="ARBA00023163"/>
    </source>
</evidence>
<sequence length="262" mass="29318">MPCGVSSASAIEASLLIALPPTVHNCTLNGGGSQWGRQREVGYTVNAPKLIGVTAEPVTRHERKERTRRALLDAALKLLADRNFASLSLREVTKEAGIVPTAFYRHFASMEELGVALVNESVRTLRGMLRSARDDRRRTTDIISASVRTLYEHVRAHEDHFRFLTRERYAGGSAISRAIAIELKLFSSDLAIDLARFEYLREWSAEDLHMMADLLVTAMLGTVVELLEVRSGDVETDKTIIRIAEKQLRLVVLGVPHWRSRT</sequence>
<evidence type="ECO:0000256" key="4">
    <source>
        <dbReference type="PROSITE-ProRule" id="PRU00335"/>
    </source>
</evidence>
<feature type="domain" description="HTH tetR-type" evidence="5">
    <location>
        <begin position="65"/>
        <end position="125"/>
    </location>
</feature>
<evidence type="ECO:0000256" key="2">
    <source>
        <dbReference type="ARBA" id="ARBA00023125"/>
    </source>
</evidence>
<gene>
    <name evidence="6" type="ORF">HFP15_29455</name>
</gene>
<comment type="caution">
    <text evidence="6">The sequence shown here is derived from an EMBL/GenBank/DDBJ whole genome shotgun (WGS) entry which is preliminary data.</text>
</comment>